<accession>A0A850PP02</accession>
<dbReference type="InterPro" id="IPR001128">
    <property type="entry name" value="Cyt_P450"/>
</dbReference>
<evidence type="ECO:0000256" key="13">
    <source>
        <dbReference type="ARBA" id="ARBA00049645"/>
    </source>
</evidence>
<dbReference type="PANTHER" id="PTHR46696:SF6">
    <property type="entry name" value="P450, PUTATIVE (EUROFUNG)-RELATED"/>
    <property type="match status" value="1"/>
</dbReference>
<evidence type="ECO:0000256" key="2">
    <source>
        <dbReference type="ARBA" id="ARBA00010617"/>
    </source>
</evidence>
<evidence type="ECO:0000256" key="1">
    <source>
        <dbReference type="ARBA" id="ARBA00001971"/>
    </source>
</evidence>
<evidence type="ECO:0000256" key="3">
    <source>
        <dbReference type="ARBA" id="ARBA00022548"/>
    </source>
</evidence>
<evidence type="ECO:0000256" key="9">
    <source>
        <dbReference type="ARBA" id="ARBA00023033"/>
    </source>
</evidence>
<evidence type="ECO:0000313" key="20">
    <source>
        <dbReference type="Proteomes" id="UP000570517"/>
    </source>
</evidence>
<keyword evidence="10" id="KW-0443">Lipid metabolism</keyword>
<dbReference type="InterPro" id="IPR002397">
    <property type="entry name" value="Cyt_P450_B"/>
</dbReference>
<keyword evidence="3" id="KW-0153">Cholesterol metabolism</keyword>
<evidence type="ECO:0000256" key="18">
    <source>
        <dbReference type="RuleBase" id="RU000461"/>
    </source>
</evidence>
<dbReference type="GO" id="GO:0016042">
    <property type="term" value="P:lipid catabolic process"/>
    <property type="evidence" value="ECO:0007669"/>
    <property type="project" value="UniProtKB-KW"/>
</dbReference>
<protein>
    <recommendedName>
        <fullName evidence="14">Steroid C26-monooxygenase</fullName>
    </recommendedName>
    <alternativeName>
        <fullName evidence="15">Cholest-4-en-3-one C26-monooxygenase</fullName>
    </alternativeName>
    <alternativeName>
        <fullName evidence="17">Cholesterol C26-monooxygenase</fullName>
    </alternativeName>
    <alternativeName>
        <fullName evidence="16">Steroid C27-monooxygenase</fullName>
    </alternativeName>
</protein>
<evidence type="ECO:0000256" key="7">
    <source>
        <dbReference type="ARBA" id="ARBA00023002"/>
    </source>
</evidence>
<dbReference type="FunFam" id="1.10.630.10:FF:000018">
    <property type="entry name" value="Cytochrome P450 monooxygenase"/>
    <property type="match status" value="1"/>
</dbReference>
<reference evidence="19 20" key="1">
    <citation type="submission" date="2020-05" db="EMBL/GenBank/DDBJ databases">
        <title>Draft genome sequence of Mycobacterium hippocampi DL, isolated from European seabass, Dicentrarchus labrax, reared in fish farms.</title>
        <authorList>
            <person name="Stathopoulou P."/>
            <person name="Asimakis E."/>
            <person name="Tzokas K."/>
            <person name="Batargias C."/>
            <person name="Tsiamis G."/>
        </authorList>
    </citation>
    <scope>NUCLEOTIDE SEQUENCE [LARGE SCALE GENOMIC DNA]</scope>
    <source>
        <strain evidence="19 20">DL</strain>
    </source>
</reference>
<evidence type="ECO:0000256" key="12">
    <source>
        <dbReference type="ARBA" id="ARBA00023221"/>
    </source>
</evidence>
<evidence type="ECO:0000256" key="15">
    <source>
        <dbReference type="ARBA" id="ARBA00079588"/>
    </source>
</evidence>
<organism evidence="19 20">
    <name type="scientific">Mycolicibacterium hippocampi</name>
    <dbReference type="NCBI Taxonomy" id="659824"/>
    <lineage>
        <taxon>Bacteria</taxon>
        <taxon>Bacillati</taxon>
        <taxon>Actinomycetota</taxon>
        <taxon>Actinomycetes</taxon>
        <taxon>Mycobacteriales</taxon>
        <taxon>Mycobacteriaceae</taxon>
        <taxon>Mycolicibacterium</taxon>
    </lineage>
</organism>
<name>A0A850PP02_9MYCO</name>
<dbReference type="Proteomes" id="UP000570517">
    <property type="component" value="Unassembled WGS sequence"/>
</dbReference>
<comment type="caution">
    <text evidence="19">The sequence shown here is derived from an EMBL/GenBank/DDBJ whole genome shotgun (WGS) entry which is preliminary data.</text>
</comment>
<dbReference type="GO" id="GO:0020037">
    <property type="term" value="F:heme binding"/>
    <property type="evidence" value="ECO:0007669"/>
    <property type="project" value="InterPro"/>
</dbReference>
<evidence type="ECO:0000256" key="10">
    <source>
        <dbReference type="ARBA" id="ARBA00023098"/>
    </source>
</evidence>
<dbReference type="GO" id="GO:0008203">
    <property type="term" value="P:cholesterol metabolic process"/>
    <property type="evidence" value="ECO:0007669"/>
    <property type="project" value="UniProtKB-KW"/>
</dbReference>
<dbReference type="EMBL" id="JABFYL010000041">
    <property type="protein sequence ID" value="NVN52101.1"/>
    <property type="molecule type" value="Genomic_DNA"/>
</dbReference>
<sequence length="397" mass="43823">MQLPLGNCPGTSLPQHHVDLFRSKPTLDITLANGTAAIAVTRQCDVRTVLSDNRFSRAQCLAPTDDGEVDRPLALVTSDPPTHTHRRRAVQGWFTKRQAQMARPLIGRIADQLLDDLLARGSPADIFTQFCMPFPNLVHMTLLGLDTADLPLLMPRMTLAWSVGHHQPGEVTEAHRDLRDYFDSRVKRSRSHKTAGGLIDAMVQDESSNRLTDAEIVMLAMGLLMSGAETTASHLALSLIEVLQQPGLVDSLRQYPEQIPSVVEELLRWIWFGGTIGGTAGFPHIATADVKLHDRLISQGEIVVPILDVANRDHDVFPNADEFCPQRSPNPHLGFGHGRHQCLGMAFARLELQVGLQAVLSRLSGLTLVTTSEIDWRTEMFTRGVSSLPVMWQGGRQ</sequence>
<dbReference type="Pfam" id="PF00067">
    <property type="entry name" value="p450"/>
    <property type="match status" value="1"/>
</dbReference>
<evidence type="ECO:0000256" key="17">
    <source>
        <dbReference type="ARBA" id="ARBA00083909"/>
    </source>
</evidence>
<keyword evidence="8 18" id="KW-0408">Iron</keyword>
<evidence type="ECO:0000256" key="14">
    <source>
        <dbReference type="ARBA" id="ARBA00070775"/>
    </source>
</evidence>
<keyword evidence="4 18" id="KW-0349">Heme</keyword>
<dbReference type="PANTHER" id="PTHR46696">
    <property type="entry name" value="P450, PUTATIVE (EUROFUNG)-RELATED"/>
    <property type="match status" value="1"/>
</dbReference>
<keyword evidence="9 18" id="KW-0503">Monooxygenase</keyword>
<comment type="pathway">
    <text evidence="13">Steroid metabolism; cholesterol degradation.</text>
</comment>
<keyword evidence="12" id="KW-0753">Steroid metabolism</keyword>
<evidence type="ECO:0000256" key="16">
    <source>
        <dbReference type="ARBA" id="ARBA00082981"/>
    </source>
</evidence>
<dbReference type="PRINTS" id="PR00385">
    <property type="entry name" value="P450"/>
</dbReference>
<evidence type="ECO:0000256" key="6">
    <source>
        <dbReference type="ARBA" id="ARBA00022963"/>
    </source>
</evidence>
<keyword evidence="7 18" id="KW-0560">Oxidoreductase</keyword>
<keyword evidence="20" id="KW-1185">Reference proteome</keyword>
<comment type="cofactor">
    <cofactor evidence="1">
        <name>heme</name>
        <dbReference type="ChEBI" id="CHEBI:30413"/>
    </cofactor>
</comment>
<dbReference type="GO" id="GO:0016705">
    <property type="term" value="F:oxidoreductase activity, acting on paired donors, with incorporation or reduction of molecular oxygen"/>
    <property type="evidence" value="ECO:0007669"/>
    <property type="project" value="InterPro"/>
</dbReference>
<keyword evidence="6" id="KW-0442">Lipid degradation</keyword>
<dbReference type="GO" id="GO:0004497">
    <property type="term" value="F:monooxygenase activity"/>
    <property type="evidence" value="ECO:0007669"/>
    <property type="project" value="UniProtKB-KW"/>
</dbReference>
<dbReference type="AlphaFoldDB" id="A0A850PP02"/>
<dbReference type="SUPFAM" id="SSF48264">
    <property type="entry name" value="Cytochrome P450"/>
    <property type="match status" value="1"/>
</dbReference>
<keyword evidence="11" id="KW-1207">Sterol metabolism</keyword>
<evidence type="ECO:0000256" key="5">
    <source>
        <dbReference type="ARBA" id="ARBA00022723"/>
    </source>
</evidence>
<dbReference type="GO" id="GO:0005506">
    <property type="term" value="F:iron ion binding"/>
    <property type="evidence" value="ECO:0007669"/>
    <property type="project" value="InterPro"/>
</dbReference>
<dbReference type="PROSITE" id="PS00086">
    <property type="entry name" value="CYTOCHROME_P450"/>
    <property type="match status" value="1"/>
</dbReference>
<gene>
    <name evidence="19" type="ORF">HLY00_768</name>
</gene>
<comment type="similarity">
    <text evidence="2 18">Belongs to the cytochrome P450 family.</text>
</comment>
<dbReference type="PRINTS" id="PR00359">
    <property type="entry name" value="BP450"/>
</dbReference>
<evidence type="ECO:0000256" key="8">
    <source>
        <dbReference type="ARBA" id="ARBA00023004"/>
    </source>
</evidence>
<evidence type="ECO:0000313" key="19">
    <source>
        <dbReference type="EMBL" id="NVN52101.1"/>
    </source>
</evidence>
<dbReference type="InterPro" id="IPR036396">
    <property type="entry name" value="Cyt_P450_sf"/>
</dbReference>
<dbReference type="Gene3D" id="1.10.630.10">
    <property type="entry name" value="Cytochrome P450"/>
    <property type="match status" value="1"/>
</dbReference>
<evidence type="ECO:0000256" key="11">
    <source>
        <dbReference type="ARBA" id="ARBA00023166"/>
    </source>
</evidence>
<proteinExistence type="inferred from homology"/>
<evidence type="ECO:0000256" key="4">
    <source>
        <dbReference type="ARBA" id="ARBA00022617"/>
    </source>
</evidence>
<dbReference type="InterPro" id="IPR017972">
    <property type="entry name" value="Cyt_P450_CS"/>
</dbReference>
<keyword evidence="5 18" id="KW-0479">Metal-binding</keyword>